<accession>A0A4U0U137</accession>
<comment type="caution">
    <text evidence="2">The sequence shown here is derived from an EMBL/GenBank/DDBJ whole genome shotgun (WGS) entry which is preliminary data.</text>
</comment>
<dbReference type="EMBL" id="NAJP01000121">
    <property type="protein sequence ID" value="TKA28076.1"/>
    <property type="molecule type" value="Genomic_DNA"/>
</dbReference>
<protein>
    <submittedName>
        <fullName evidence="2">Uncharacterized protein</fullName>
    </submittedName>
</protein>
<gene>
    <name evidence="2" type="ORF">B0A54_16048</name>
</gene>
<sequence length="283" mass="30937">MAFIKQADRPHPKDVAANSKTRLLQDMHAYSNTPLATFHHPLGPQPYSDDNQIYRPSATLLHISQDTGGLPSASDREQYRATLAPDSSSSSSSSAWKRSTDPAPICTIRAPGKLGSTNSKKTFHAPSISRPEKSSEVAPELFTLETRLMSLHETFHGVPPPGSSSDSPGGFFEISRDYRKDEEADGSESTIRFSNAVDGSTVQLDLRADHMAPYLWVLWGKQPVARVRRVAVLRGWGITESIARVVTKGFNLEYEALVAANVDLSLISAICICLEGLNTGRCR</sequence>
<evidence type="ECO:0000313" key="2">
    <source>
        <dbReference type="EMBL" id="TKA28076.1"/>
    </source>
</evidence>
<dbReference type="OrthoDB" id="3866537at2759"/>
<dbReference type="STRING" id="329885.A0A4U0U137"/>
<proteinExistence type="predicted"/>
<evidence type="ECO:0000256" key="1">
    <source>
        <dbReference type="SAM" id="MobiDB-lite"/>
    </source>
</evidence>
<name>A0A4U0U137_9PEZI</name>
<evidence type="ECO:0000313" key="3">
    <source>
        <dbReference type="Proteomes" id="UP000310066"/>
    </source>
</evidence>
<dbReference type="Proteomes" id="UP000310066">
    <property type="component" value="Unassembled WGS sequence"/>
</dbReference>
<feature type="region of interest" description="Disordered" evidence="1">
    <location>
        <begin position="82"/>
        <end position="136"/>
    </location>
</feature>
<reference evidence="2 3" key="1">
    <citation type="submission" date="2017-03" db="EMBL/GenBank/DDBJ databases">
        <title>Genomes of endolithic fungi from Antarctica.</title>
        <authorList>
            <person name="Coleine C."/>
            <person name="Masonjones S."/>
            <person name="Stajich J.E."/>
        </authorList>
    </citation>
    <scope>NUCLEOTIDE SEQUENCE [LARGE SCALE GENOMIC DNA]</scope>
    <source>
        <strain evidence="2 3">CCFEE 5311</strain>
    </source>
</reference>
<organism evidence="2 3">
    <name type="scientific">Friedmanniomyces endolithicus</name>
    <dbReference type="NCBI Taxonomy" id="329885"/>
    <lineage>
        <taxon>Eukaryota</taxon>
        <taxon>Fungi</taxon>
        <taxon>Dikarya</taxon>
        <taxon>Ascomycota</taxon>
        <taxon>Pezizomycotina</taxon>
        <taxon>Dothideomycetes</taxon>
        <taxon>Dothideomycetidae</taxon>
        <taxon>Mycosphaerellales</taxon>
        <taxon>Teratosphaeriaceae</taxon>
        <taxon>Friedmanniomyces</taxon>
    </lineage>
</organism>
<dbReference type="AlphaFoldDB" id="A0A4U0U137"/>